<dbReference type="WBParaSite" id="PSAMB.scaffold1206size34354.g11616.t1">
    <property type="protein sequence ID" value="PSAMB.scaffold1206size34354.g11616.t1"/>
    <property type="gene ID" value="PSAMB.scaffold1206size34354.g11616"/>
</dbReference>
<proteinExistence type="predicted"/>
<dbReference type="AlphaFoldDB" id="A0A914URQ1"/>
<keyword evidence="1" id="KW-1185">Reference proteome</keyword>
<dbReference type="Proteomes" id="UP000887566">
    <property type="component" value="Unplaced"/>
</dbReference>
<reference evidence="2" key="1">
    <citation type="submission" date="2022-11" db="UniProtKB">
        <authorList>
            <consortium name="WormBaseParasite"/>
        </authorList>
    </citation>
    <scope>IDENTIFICATION</scope>
</reference>
<protein>
    <submittedName>
        <fullName evidence="2">Uncharacterized protein</fullName>
    </submittedName>
</protein>
<name>A0A914URQ1_9BILA</name>
<evidence type="ECO:0000313" key="1">
    <source>
        <dbReference type="Proteomes" id="UP000887566"/>
    </source>
</evidence>
<sequence>MVVRKRGLDGYLFGVRRHAADRIGSDRVAAVAGGDAILRVTGSSTVAVHEPPSELTNAGGRLIDWLGQTADGRVDADGGRRGDDKSVDAIDARSRTWMALRKSSGEVSDGYCNSMHKTWNVRCLELRYSLAGSLAALLDALYSYFPDARADGWRRESQALLPSLPPHTIFSIIDCALYRVQAQAKSMIIASSILERHRLKSIAQLASTLSLPLIPPLYILRLLLAFLFHLLPD</sequence>
<accession>A0A914URQ1</accession>
<evidence type="ECO:0000313" key="2">
    <source>
        <dbReference type="WBParaSite" id="PSAMB.scaffold1206size34354.g11616.t1"/>
    </source>
</evidence>
<organism evidence="1 2">
    <name type="scientific">Plectus sambesii</name>
    <dbReference type="NCBI Taxonomy" id="2011161"/>
    <lineage>
        <taxon>Eukaryota</taxon>
        <taxon>Metazoa</taxon>
        <taxon>Ecdysozoa</taxon>
        <taxon>Nematoda</taxon>
        <taxon>Chromadorea</taxon>
        <taxon>Plectida</taxon>
        <taxon>Plectina</taxon>
        <taxon>Plectoidea</taxon>
        <taxon>Plectidae</taxon>
        <taxon>Plectus</taxon>
    </lineage>
</organism>